<protein>
    <submittedName>
        <fullName evidence="2">Uncharacterized protein</fullName>
    </submittedName>
</protein>
<name>A0A0W0XRI6_9GAMM</name>
<comment type="caution">
    <text evidence="2">The sequence shown here is derived from an EMBL/GenBank/DDBJ whole genome shotgun (WGS) entry which is preliminary data.</text>
</comment>
<keyword evidence="1" id="KW-0472">Membrane</keyword>
<feature type="transmembrane region" description="Helical" evidence="1">
    <location>
        <begin position="164"/>
        <end position="187"/>
    </location>
</feature>
<proteinExistence type="predicted"/>
<keyword evidence="3" id="KW-1185">Reference proteome</keyword>
<dbReference type="EMBL" id="LNYT01000020">
    <property type="protein sequence ID" value="KTD46995.1"/>
    <property type="molecule type" value="Genomic_DNA"/>
</dbReference>
<evidence type="ECO:0000313" key="3">
    <source>
        <dbReference type="Proteomes" id="UP000054608"/>
    </source>
</evidence>
<keyword evidence="1" id="KW-0812">Transmembrane</keyword>
<dbReference type="Proteomes" id="UP000054608">
    <property type="component" value="Unassembled WGS sequence"/>
</dbReference>
<feature type="transmembrane region" description="Helical" evidence="1">
    <location>
        <begin position="82"/>
        <end position="109"/>
    </location>
</feature>
<evidence type="ECO:0000256" key="1">
    <source>
        <dbReference type="SAM" id="Phobius"/>
    </source>
</evidence>
<accession>A0A0W0XRI6</accession>
<reference evidence="2 3" key="1">
    <citation type="submission" date="2015-11" db="EMBL/GenBank/DDBJ databases">
        <title>Genomic analysis of 38 Legionella species identifies large and diverse effector repertoires.</title>
        <authorList>
            <person name="Burstein D."/>
            <person name="Amaro F."/>
            <person name="Zusman T."/>
            <person name="Lifshitz Z."/>
            <person name="Cohen O."/>
            <person name="Gilbert J.A."/>
            <person name="Pupko T."/>
            <person name="Shuman H.A."/>
            <person name="Segal G."/>
        </authorList>
    </citation>
    <scope>NUCLEOTIDE SEQUENCE [LARGE SCALE GENOMIC DNA]</scope>
    <source>
        <strain evidence="2 3">WA-270A-C2</strain>
    </source>
</reference>
<gene>
    <name evidence="2" type="ORF">Lrub_1917</name>
</gene>
<dbReference type="PATRIC" id="fig|458.5.peg.1999"/>
<dbReference type="OrthoDB" id="5652497at2"/>
<dbReference type="RefSeq" id="WP_058531915.1">
    <property type="nucleotide sequence ID" value="NZ_CAAAIN010000002.1"/>
</dbReference>
<sequence>MSELNQLNNSELRQLLNSNKLNDLYEFLDEGTVDALIAYGHRIAPKMRRKNKLLQAISLPLTDSSSYPLILLWSVIGVVTLGVISLLISTGIMALLSLLMGGLFIYANYKELHRDELKNKKYCCLYALKNKTADLLLERNGLAIKTQRIPEYINKNRALLIRDAVNTTALICTTLFGTYFLGVNAVLTAFEAAAVAGMTIGPAGFLIGIGIAGFISLYLGYHYYQSIKADDYCKYQKKCLTSIVEKKATVCEAIHNREIELVAPKEIHANATLGVINSPSTRSKFLFTLTTVKDTAFFKPAEEEAELEKLTLPLTIGSYR</sequence>
<feature type="transmembrane region" description="Helical" evidence="1">
    <location>
        <begin position="53"/>
        <end position="76"/>
    </location>
</feature>
<feature type="transmembrane region" description="Helical" evidence="1">
    <location>
        <begin position="193"/>
        <end position="219"/>
    </location>
</feature>
<dbReference type="AlphaFoldDB" id="A0A0W0XRI6"/>
<keyword evidence="1" id="KW-1133">Transmembrane helix</keyword>
<dbReference type="STRING" id="458.Lrub_1917"/>
<organism evidence="2 3">
    <name type="scientific">Legionella rubrilucens</name>
    <dbReference type="NCBI Taxonomy" id="458"/>
    <lineage>
        <taxon>Bacteria</taxon>
        <taxon>Pseudomonadati</taxon>
        <taxon>Pseudomonadota</taxon>
        <taxon>Gammaproteobacteria</taxon>
        <taxon>Legionellales</taxon>
        <taxon>Legionellaceae</taxon>
        <taxon>Legionella</taxon>
    </lineage>
</organism>
<evidence type="ECO:0000313" key="2">
    <source>
        <dbReference type="EMBL" id="KTD46995.1"/>
    </source>
</evidence>